<proteinExistence type="predicted"/>
<dbReference type="InterPro" id="IPR003313">
    <property type="entry name" value="AraC-bd"/>
</dbReference>
<dbReference type="KEGG" id="lhb:D1010_15340"/>
<keyword evidence="1" id="KW-0805">Transcription regulation</keyword>
<accession>A0A5P8M7X2</accession>
<gene>
    <name evidence="5" type="ORF">D1010_15340</name>
</gene>
<feature type="domain" description="HTH araC/xylS-type" evidence="4">
    <location>
        <begin position="185"/>
        <end position="283"/>
    </location>
</feature>
<dbReference type="InterPro" id="IPR009057">
    <property type="entry name" value="Homeodomain-like_sf"/>
</dbReference>
<dbReference type="Pfam" id="PF02311">
    <property type="entry name" value="AraC_binding"/>
    <property type="match status" value="1"/>
</dbReference>
<dbReference type="SUPFAM" id="SSF51182">
    <property type="entry name" value="RmlC-like cupins"/>
    <property type="match status" value="1"/>
</dbReference>
<dbReference type="Gene3D" id="1.10.10.60">
    <property type="entry name" value="Homeodomain-like"/>
    <property type="match status" value="2"/>
</dbReference>
<keyword evidence="2" id="KW-0238">DNA-binding</keyword>
<dbReference type="GO" id="GO:0043565">
    <property type="term" value="F:sequence-specific DNA binding"/>
    <property type="evidence" value="ECO:0007669"/>
    <property type="project" value="InterPro"/>
</dbReference>
<organism evidence="5 6">
    <name type="scientific">Schleiferilactobacillus harbinensis</name>
    <dbReference type="NCBI Taxonomy" id="304207"/>
    <lineage>
        <taxon>Bacteria</taxon>
        <taxon>Bacillati</taxon>
        <taxon>Bacillota</taxon>
        <taxon>Bacilli</taxon>
        <taxon>Lactobacillales</taxon>
        <taxon>Lactobacillaceae</taxon>
        <taxon>Schleiferilactobacillus</taxon>
    </lineage>
</organism>
<evidence type="ECO:0000259" key="4">
    <source>
        <dbReference type="PROSITE" id="PS01124"/>
    </source>
</evidence>
<dbReference type="InterPro" id="IPR014710">
    <property type="entry name" value="RmlC-like_jellyroll"/>
</dbReference>
<dbReference type="InterPro" id="IPR011051">
    <property type="entry name" value="RmlC_Cupin_sf"/>
</dbReference>
<dbReference type="EMBL" id="CP045143">
    <property type="protein sequence ID" value="QFR24636.1"/>
    <property type="molecule type" value="Genomic_DNA"/>
</dbReference>
<sequence>MILEVTMAIQHERVQSDQRLPFKAFVFAAHNLDRYIPAHWHQNTELLYCITGKLNVWERNTFHQLAAGDVIIINANVVHSTQSPTANQVLVIQLPLPLLMAVTEGQYTTEFIFSLNTVAHPALKTQPLTAQLETIAQLVMHQENTLADRITLRARVIALIGYLVANDTTANQQQGTVEESLQLANKIANYINQHFREPITLHAAAQFSGYSDGHFSRLFKAFFGMGFHEFLSVIRLDSAFGELVHSARSFDNIAKTAGFGSYRNFYNTFVKYYQMTPSTYRIRYLKQ</sequence>
<protein>
    <submittedName>
        <fullName evidence="5">Helix-turn-helix domain-containing protein</fullName>
    </submittedName>
</protein>
<evidence type="ECO:0000256" key="1">
    <source>
        <dbReference type="ARBA" id="ARBA00023015"/>
    </source>
</evidence>
<dbReference type="SUPFAM" id="SSF46689">
    <property type="entry name" value="Homeodomain-like"/>
    <property type="match status" value="2"/>
</dbReference>
<reference evidence="5 6" key="1">
    <citation type="submission" date="2019-10" db="EMBL/GenBank/DDBJ databases">
        <title>The completed genome of Lactobacillus harbinensis M1.</title>
        <authorList>
            <person name="Zheng Y."/>
        </authorList>
    </citation>
    <scope>NUCLEOTIDE SEQUENCE [LARGE SCALE GENOMIC DNA]</scope>
    <source>
        <strain evidence="5 6">M1</strain>
    </source>
</reference>
<dbReference type="AlphaFoldDB" id="A0A5P8M7X2"/>
<name>A0A5P8M7X2_9LACO</name>
<dbReference type="Proteomes" id="UP000326779">
    <property type="component" value="Chromosome"/>
</dbReference>
<dbReference type="GO" id="GO:0003700">
    <property type="term" value="F:DNA-binding transcription factor activity"/>
    <property type="evidence" value="ECO:0007669"/>
    <property type="project" value="InterPro"/>
</dbReference>
<evidence type="ECO:0000256" key="3">
    <source>
        <dbReference type="ARBA" id="ARBA00023163"/>
    </source>
</evidence>
<evidence type="ECO:0000313" key="5">
    <source>
        <dbReference type="EMBL" id="QFR24636.1"/>
    </source>
</evidence>
<dbReference type="SMART" id="SM00342">
    <property type="entry name" value="HTH_ARAC"/>
    <property type="match status" value="1"/>
</dbReference>
<dbReference type="PANTHER" id="PTHR43280">
    <property type="entry name" value="ARAC-FAMILY TRANSCRIPTIONAL REGULATOR"/>
    <property type="match status" value="1"/>
</dbReference>
<dbReference type="PANTHER" id="PTHR43280:SF2">
    <property type="entry name" value="HTH-TYPE TRANSCRIPTIONAL REGULATOR EXSA"/>
    <property type="match status" value="1"/>
</dbReference>
<evidence type="ECO:0000313" key="6">
    <source>
        <dbReference type="Proteomes" id="UP000326779"/>
    </source>
</evidence>
<dbReference type="Gene3D" id="2.60.120.10">
    <property type="entry name" value="Jelly Rolls"/>
    <property type="match status" value="1"/>
</dbReference>
<keyword evidence="3" id="KW-0804">Transcription</keyword>
<evidence type="ECO:0000256" key="2">
    <source>
        <dbReference type="ARBA" id="ARBA00023125"/>
    </source>
</evidence>
<dbReference type="InterPro" id="IPR018060">
    <property type="entry name" value="HTH_AraC"/>
</dbReference>
<dbReference type="PROSITE" id="PS01124">
    <property type="entry name" value="HTH_ARAC_FAMILY_2"/>
    <property type="match status" value="1"/>
</dbReference>
<dbReference type="Pfam" id="PF12833">
    <property type="entry name" value="HTH_18"/>
    <property type="match status" value="1"/>
</dbReference>